<dbReference type="InterPro" id="IPR004430">
    <property type="entry name" value="3-IsopropMal_deHydase_lsu"/>
</dbReference>
<evidence type="ECO:0000256" key="11">
    <source>
        <dbReference type="ARBA" id="ARBA00023239"/>
    </source>
</evidence>
<evidence type="ECO:0000256" key="3">
    <source>
        <dbReference type="ARBA" id="ARBA00004729"/>
    </source>
</evidence>
<sequence length="472" mass="50549">MSTSSRTLYDKLWDEHVVRTEPDGTAILYIDRHLVHEVTSPQAFEGLDLAARKVWRLSANLAVSDHNVPTTDRREGIADPVSRLQVDTLDANCDRFGITQFKMSDRRQGIVHVIGPEQGATLPGMTVVCGDSHTSTHGAFGALAHGIGTSEVEHVLATQTLLAKKAKNMLIKVEGQVARGVTAKDIVLAIIGKIGTAGGTGYTIEFAGSAIRSLTMEGRMTVCNMAIEAGARAGLVAVDDTTINYVKGRPFTPSGVEWDQAVAYWRSLHSDAGAHFDKVVELDAAQILPQVTWGTSPEMVLSVADRVPDPDKEKDAVKRGAIERALTYMALEPNKAISDIHVDKVFIGSCTNSRIEDMREAAAVVKRVGGRIAKNIKLALVVPGSGLVKAQAEAEGLDQVFKAAGFEWREPGCSMCLAMNADRLEPGERCASTSNRNFEGRQGAGGRTHLVSPAMAAAAAMAGHFVDVRSLS</sequence>
<evidence type="ECO:0000256" key="2">
    <source>
        <dbReference type="ARBA" id="ARBA00002695"/>
    </source>
</evidence>
<evidence type="ECO:0000256" key="1">
    <source>
        <dbReference type="ARBA" id="ARBA00000491"/>
    </source>
</evidence>
<dbReference type="InterPro" id="IPR015931">
    <property type="entry name" value="Acnase/IPM_dHydase_lsu_aba_1/3"/>
</dbReference>
<keyword evidence="16" id="KW-1185">Reference proteome</keyword>
<dbReference type="NCBIfam" id="TIGR00170">
    <property type="entry name" value="leuC"/>
    <property type="match status" value="1"/>
</dbReference>
<comment type="caution">
    <text evidence="15">The sequence shown here is derived from an EMBL/GenBank/DDBJ whole genome shotgun (WGS) entry which is preliminary data.</text>
</comment>
<accession>A0ABV0G5H1</accession>
<gene>
    <name evidence="13 15" type="primary">leuC</name>
    <name evidence="15" type="ORF">ABDJ85_15985</name>
</gene>
<organism evidence="15 16">
    <name type="scientific">Roseateles paludis</name>
    <dbReference type="NCBI Taxonomy" id="3145238"/>
    <lineage>
        <taxon>Bacteria</taxon>
        <taxon>Pseudomonadati</taxon>
        <taxon>Pseudomonadota</taxon>
        <taxon>Betaproteobacteria</taxon>
        <taxon>Burkholderiales</taxon>
        <taxon>Sphaerotilaceae</taxon>
        <taxon>Roseateles</taxon>
    </lineage>
</organism>
<name>A0ABV0G5H1_9BURK</name>
<dbReference type="InterPro" id="IPR018136">
    <property type="entry name" value="Aconitase_4Fe-4S_BS"/>
</dbReference>
<dbReference type="GO" id="GO:0003861">
    <property type="term" value="F:3-isopropylmalate dehydratase activity"/>
    <property type="evidence" value="ECO:0007669"/>
    <property type="project" value="UniProtKB-EC"/>
</dbReference>
<evidence type="ECO:0000259" key="14">
    <source>
        <dbReference type="Pfam" id="PF00330"/>
    </source>
</evidence>
<dbReference type="InterPro" id="IPR033941">
    <property type="entry name" value="IPMI_cat"/>
</dbReference>
<keyword evidence="9 13" id="KW-0408">Iron</keyword>
<evidence type="ECO:0000256" key="10">
    <source>
        <dbReference type="ARBA" id="ARBA00023014"/>
    </source>
</evidence>
<comment type="pathway">
    <text evidence="3 13">Amino-acid biosynthesis; L-leucine biosynthesis; L-leucine from 3-methyl-2-oxobutanoate: step 2/4.</text>
</comment>
<dbReference type="Pfam" id="PF00330">
    <property type="entry name" value="Aconitase"/>
    <property type="match status" value="1"/>
</dbReference>
<dbReference type="NCBIfam" id="NF009116">
    <property type="entry name" value="PRK12466.1"/>
    <property type="match status" value="1"/>
</dbReference>
<dbReference type="InterPro" id="IPR036008">
    <property type="entry name" value="Aconitase_4Fe-4S_dom"/>
</dbReference>
<evidence type="ECO:0000256" key="5">
    <source>
        <dbReference type="ARBA" id="ARBA00022430"/>
    </source>
</evidence>
<evidence type="ECO:0000256" key="7">
    <source>
        <dbReference type="ARBA" id="ARBA00022605"/>
    </source>
</evidence>
<comment type="similarity">
    <text evidence="13">Belongs to the aconitase/IPM isomerase family. LeuC type 1 subfamily.</text>
</comment>
<dbReference type="Proteomes" id="UP001495147">
    <property type="component" value="Unassembled WGS sequence"/>
</dbReference>
<comment type="function">
    <text evidence="2 13">Catalyzes the isomerization between 2-isopropylmalate and 3-isopropylmalate, via the formation of 2-isopropylmaleate.</text>
</comment>
<proteinExistence type="inferred from homology"/>
<feature type="binding site" evidence="13">
    <location>
        <position position="416"/>
    </location>
    <ligand>
        <name>[4Fe-4S] cluster</name>
        <dbReference type="ChEBI" id="CHEBI:49883"/>
    </ligand>
</feature>
<dbReference type="NCBIfam" id="NF004016">
    <property type="entry name" value="PRK05478.1"/>
    <property type="match status" value="1"/>
</dbReference>
<keyword evidence="6 13" id="KW-0004">4Fe-4S</keyword>
<keyword evidence="11 13" id="KW-0456">Lyase</keyword>
<dbReference type="PRINTS" id="PR00415">
    <property type="entry name" value="ACONITASE"/>
</dbReference>
<dbReference type="PANTHER" id="PTHR43822">
    <property type="entry name" value="HOMOACONITASE, MITOCHONDRIAL-RELATED"/>
    <property type="match status" value="1"/>
</dbReference>
<dbReference type="EC" id="4.2.1.33" evidence="13"/>
<evidence type="ECO:0000256" key="8">
    <source>
        <dbReference type="ARBA" id="ARBA00022723"/>
    </source>
</evidence>
<evidence type="ECO:0000256" key="4">
    <source>
        <dbReference type="ARBA" id="ARBA00011271"/>
    </source>
</evidence>
<keyword evidence="5 13" id="KW-0432">Leucine biosynthesis</keyword>
<dbReference type="EMBL" id="JBDPZD010000005">
    <property type="protein sequence ID" value="MEO3692976.1"/>
    <property type="molecule type" value="Genomic_DNA"/>
</dbReference>
<comment type="subunit">
    <text evidence="4 13">Heterodimer of LeuC and LeuD.</text>
</comment>
<dbReference type="Gene3D" id="3.30.499.10">
    <property type="entry name" value="Aconitase, domain 3"/>
    <property type="match status" value="2"/>
</dbReference>
<dbReference type="PROSITE" id="PS00450">
    <property type="entry name" value="ACONITASE_1"/>
    <property type="match status" value="1"/>
</dbReference>
<feature type="binding site" evidence="13">
    <location>
        <position position="350"/>
    </location>
    <ligand>
        <name>[4Fe-4S] cluster</name>
        <dbReference type="ChEBI" id="CHEBI:49883"/>
    </ligand>
</feature>
<dbReference type="InterPro" id="IPR050067">
    <property type="entry name" value="IPM_dehydratase_rel_enz"/>
</dbReference>
<keyword evidence="7 13" id="KW-0028">Amino-acid biosynthesis</keyword>
<evidence type="ECO:0000313" key="15">
    <source>
        <dbReference type="EMBL" id="MEO3692976.1"/>
    </source>
</evidence>
<dbReference type="PROSITE" id="PS01244">
    <property type="entry name" value="ACONITASE_2"/>
    <property type="match status" value="1"/>
</dbReference>
<evidence type="ECO:0000256" key="13">
    <source>
        <dbReference type="HAMAP-Rule" id="MF_01026"/>
    </source>
</evidence>
<feature type="binding site" evidence="13">
    <location>
        <position position="413"/>
    </location>
    <ligand>
        <name>[4Fe-4S] cluster</name>
        <dbReference type="ChEBI" id="CHEBI:49883"/>
    </ligand>
</feature>
<keyword evidence="12 13" id="KW-0100">Branched-chain amino acid biosynthesis</keyword>
<protein>
    <recommendedName>
        <fullName evidence="13">3-isopropylmalate dehydratase large subunit</fullName>
        <ecNumber evidence="13">4.2.1.33</ecNumber>
    </recommendedName>
    <alternativeName>
        <fullName evidence="13">Alpha-IPM isomerase</fullName>
        <shortName evidence="13">IPMI</shortName>
    </alternativeName>
    <alternativeName>
        <fullName evidence="13">Isopropylmalate isomerase</fullName>
    </alternativeName>
</protein>
<reference evidence="15 16" key="1">
    <citation type="submission" date="2024-05" db="EMBL/GenBank/DDBJ databases">
        <title>Roseateles sp. DJS-2-20 16S ribosomal RNA gene Genome sequencing and assembly.</title>
        <authorList>
            <person name="Woo H."/>
        </authorList>
    </citation>
    <scope>NUCLEOTIDE SEQUENCE [LARGE SCALE GENOMIC DNA]</scope>
    <source>
        <strain evidence="15 16">DJS-2-20</strain>
    </source>
</reference>
<evidence type="ECO:0000256" key="9">
    <source>
        <dbReference type="ARBA" id="ARBA00023004"/>
    </source>
</evidence>
<dbReference type="CDD" id="cd01583">
    <property type="entry name" value="IPMI"/>
    <property type="match status" value="1"/>
</dbReference>
<keyword evidence="10 13" id="KW-0411">Iron-sulfur</keyword>
<comment type="cofactor">
    <cofactor evidence="13">
        <name>[4Fe-4S] cluster</name>
        <dbReference type="ChEBI" id="CHEBI:49883"/>
    </cofactor>
    <text evidence="13">Binds 1 [4Fe-4S] cluster per subunit.</text>
</comment>
<evidence type="ECO:0000256" key="6">
    <source>
        <dbReference type="ARBA" id="ARBA00022485"/>
    </source>
</evidence>
<dbReference type="HAMAP" id="MF_01026">
    <property type="entry name" value="LeuC_type1"/>
    <property type="match status" value="1"/>
</dbReference>
<dbReference type="SUPFAM" id="SSF53732">
    <property type="entry name" value="Aconitase iron-sulfur domain"/>
    <property type="match status" value="1"/>
</dbReference>
<dbReference type="RefSeq" id="WP_347705797.1">
    <property type="nucleotide sequence ID" value="NZ_JBDPZD010000005.1"/>
</dbReference>
<evidence type="ECO:0000256" key="12">
    <source>
        <dbReference type="ARBA" id="ARBA00023304"/>
    </source>
</evidence>
<dbReference type="PANTHER" id="PTHR43822:SF9">
    <property type="entry name" value="3-ISOPROPYLMALATE DEHYDRATASE"/>
    <property type="match status" value="1"/>
</dbReference>
<dbReference type="InterPro" id="IPR001030">
    <property type="entry name" value="Acoase/IPM_deHydtase_lsu_aba"/>
</dbReference>
<keyword evidence="8 13" id="KW-0479">Metal-binding</keyword>
<feature type="domain" description="Aconitase/3-isopropylmalate dehydratase large subunit alpha/beta/alpha" evidence="14">
    <location>
        <begin position="10"/>
        <end position="463"/>
    </location>
</feature>
<evidence type="ECO:0000313" key="16">
    <source>
        <dbReference type="Proteomes" id="UP001495147"/>
    </source>
</evidence>
<comment type="catalytic activity">
    <reaction evidence="1 13">
        <text>(2R,3S)-3-isopropylmalate = (2S)-2-isopropylmalate</text>
        <dbReference type="Rhea" id="RHEA:32287"/>
        <dbReference type="ChEBI" id="CHEBI:1178"/>
        <dbReference type="ChEBI" id="CHEBI:35121"/>
        <dbReference type="EC" id="4.2.1.33"/>
    </reaction>
</comment>